<dbReference type="AlphaFoldDB" id="A0A1R3KVJ9"/>
<sequence>MFFCPFAQATWRLSAFSYTPRREGFVGFRTWWDDVTTSFIDSGSHSSTSLISYLCWNLWKARNALLFEGQSGDPERVWNTSLQDFLEFSGATVMSTTTRPSPAVCRDQNGVLIDGASGLVHADSVDVAEAFAVRLACTLTIRHRWHKVILESDNKGLIRRLNNPNCKGRWDSRAVEDDIRRIINQVPSVSFVYVHRSANLAADWVAKKTRQRLRPHDWMFHPPTNLVGLL</sequence>
<gene>
    <name evidence="2" type="ORF">COLO4_04041</name>
</gene>
<dbReference type="InterPro" id="IPR002156">
    <property type="entry name" value="RNaseH_domain"/>
</dbReference>
<accession>A0A1R3KVJ9</accession>
<dbReference type="InterPro" id="IPR044730">
    <property type="entry name" value="RNase_H-like_dom_plant"/>
</dbReference>
<name>A0A1R3KVJ9_9ROSI</name>
<dbReference type="PANTHER" id="PTHR47074">
    <property type="entry name" value="BNAC02G40300D PROTEIN"/>
    <property type="match status" value="1"/>
</dbReference>
<feature type="domain" description="RNase H type-1" evidence="1">
    <location>
        <begin position="90"/>
        <end position="208"/>
    </location>
</feature>
<dbReference type="GO" id="GO:0003676">
    <property type="term" value="F:nucleic acid binding"/>
    <property type="evidence" value="ECO:0007669"/>
    <property type="project" value="InterPro"/>
</dbReference>
<dbReference type="STRING" id="93759.A0A1R3KVJ9"/>
<dbReference type="SUPFAM" id="SSF53098">
    <property type="entry name" value="Ribonuclease H-like"/>
    <property type="match status" value="1"/>
</dbReference>
<proteinExistence type="predicted"/>
<dbReference type="InterPro" id="IPR052929">
    <property type="entry name" value="RNase_H-like_EbsB-rel"/>
</dbReference>
<evidence type="ECO:0000259" key="1">
    <source>
        <dbReference type="Pfam" id="PF13456"/>
    </source>
</evidence>
<reference evidence="3" key="1">
    <citation type="submission" date="2013-09" db="EMBL/GenBank/DDBJ databases">
        <title>Corchorus olitorius genome sequencing.</title>
        <authorList>
            <person name="Alam M."/>
            <person name="Haque M.S."/>
            <person name="Islam M.S."/>
            <person name="Emdad E.M."/>
            <person name="Islam M.M."/>
            <person name="Ahmed B."/>
            <person name="Halim A."/>
            <person name="Hossen Q.M.M."/>
            <person name="Hossain M.Z."/>
            <person name="Ahmed R."/>
            <person name="Khan M.M."/>
            <person name="Islam R."/>
            <person name="Rashid M.M."/>
            <person name="Khan S.A."/>
            <person name="Rahman M.S."/>
            <person name="Alam M."/>
            <person name="Yahiya A.S."/>
            <person name="Khan M.S."/>
            <person name="Azam M.S."/>
            <person name="Haque T."/>
            <person name="Lashkar M.Z.H."/>
            <person name="Akhand A.I."/>
            <person name="Morshed G."/>
            <person name="Roy S."/>
            <person name="Uddin K.S."/>
            <person name="Rabeya T."/>
            <person name="Hossain A.S."/>
            <person name="Chowdhury A."/>
            <person name="Snigdha A.R."/>
            <person name="Mortoza M.S."/>
            <person name="Matin S.A."/>
            <person name="Hoque S.M.E."/>
            <person name="Islam M.K."/>
            <person name="Roy D.K."/>
            <person name="Haider R."/>
            <person name="Moosa M.M."/>
            <person name="Elias S.M."/>
            <person name="Hasan A.M."/>
            <person name="Jahan S."/>
            <person name="Shafiuddin M."/>
            <person name="Mahmood N."/>
            <person name="Shommy N.S."/>
        </authorList>
    </citation>
    <scope>NUCLEOTIDE SEQUENCE [LARGE SCALE GENOMIC DNA]</scope>
    <source>
        <strain evidence="3">cv. O-4</strain>
    </source>
</reference>
<dbReference type="CDD" id="cd06222">
    <property type="entry name" value="RNase_H_like"/>
    <property type="match status" value="1"/>
</dbReference>
<dbReference type="PANTHER" id="PTHR47074:SF61">
    <property type="entry name" value="RNASE H TYPE-1 DOMAIN-CONTAINING PROTEIN"/>
    <property type="match status" value="1"/>
</dbReference>
<evidence type="ECO:0000313" key="2">
    <source>
        <dbReference type="EMBL" id="OMP11095.1"/>
    </source>
</evidence>
<dbReference type="EMBL" id="AWUE01010935">
    <property type="protein sequence ID" value="OMP11095.1"/>
    <property type="molecule type" value="Genomic_DNA"/>
</dbReference>
<evidence type="ECO:0000313" key="3">
    <source>
        <dbReference type="Proteomes" id="UP000187203"/>
    </source>
</evidence>
<dbReference type="Proteomes" id="UP000187203">
    <property type="component" value="Unassembled WGS sequence"/>
</dbReference>
<keyword evidence="3" id="KW-1185">Reference proteome</keyword>
<dbReference type="InterPro" id="IPR012337">
    <property type="entry name" value="RNaseH-like_sf"/>
</dbReference>
<dbReference type="Gene3D" id="3.30.420.10">
    <property type="entry name" value="Ribonuclease H-like superfamily/Ribonuclease H"/>
    <property type="match status" value="1"/>
</dbReference>
<dbReference type="InterPro" id="IPR036397">
    <property type="entry name" value="RNaseH_sf"/>
</dbReference>
<organism evidence="2 3">
    <name type="scientific">Corchorus olitorius</name>
    <dbReference type="NCBI Taxonomy" id="93759"/>
    <lineage>
        <taxon>Eukaryota</taxon>
        <taxon>Viridiplantae</taxon>
        <taxon>Streptophyta</taxon>
        <taxon>Embryophyta</taxon>
        <taxon>Tracheophyta</taxon>
        <taxon>Spermatophyta</taxon>
        <taxon>Magnoliopsida</taxon>
        <taxon>eudicotyledons</taxon>
        <taxon>Gunneridae</taxon>
        <taxon>Pentapetalae</taxon>
        <taxon>rosids</taxon>
        <taxon>malvids</taxon>
        <taxon>Malvales</taxon>
        <taxon>Malvaceae</taxon>
        <taxon>Grewioideae</taxon>
        <taxon>Apeibeae</taxon>
        <taxon>Corchorus</taxon>
    </lineage>
</organism>
<dbReference type="OrthoDB" id="1000370at2759"/>
<dbReference type="Pfam" id="PF13456">
    <property type="entry name" value="RVT_3"/>
    <property type="match status" value="1"/>
</dbReference>
<comment type="caution">
    <text evidence="2">The sequence shown here is derived from an EMBL/GenBank/DDBJ whole genome shotgun (WGS) entry which is preliminary data.</text>
</comment>
<dbReference type="GO" id="GO:0004523">
    <property type="term" value="F:RNA-DNA hybrid ribonuclease activity"/>
    <property type="evidence" value="ECO:0007669"/>
    <property type="project" value="InterPro"/>
</dbReference>
<protein>
    <recommendedName>
        <fullName evidence="1">RNase H type-1 domain-containing protein</fullName>
    </recommendedName>
</protein>